<name>A0A8J6NYW2_9BACT</name>
<feature type="domain" description="N-acetylmuramidase" evidence="2">
    <location>
        <begin position="28"/>
        <end position="198"/>
    </location>
</feature>
<evidence type="ECO:0000313" key="3">
    <source>
        <dbReference type="EMBL" id="MBC8362658.1"/>
    </source>
</evidence>
<dbReference type="EMBL" id="JACNJH010000208">
    <property type="protein sequence ID" value="MBC8362658.1"/>
    <property type="molecule type" value="Genomic_DNA"/>
</dbReference>
<accession>A0A8J6NYW2</accession>
<evidence type="ECO:0000313" key="4">
    <source>
        <dbReference type="Proteomes" id="UP000603434"/>
    </source>
</evidence>
<dbReference type="InterPro" id="IPR024408">
    <property type="entry name" value="Muramidase"/>
</dbReference>
<proteinExistence type="predicted"/>
<dbReference type="InterPro" id="IPR036365">
    <property type="entry name" value="PGBD-like_sf"/>
</dbReference>
<dbReference type="SUPFAM" id="SSF47090">
    <property type="entry name" value="PGBD-like"/>
    <property type="match status" value="1"/>
</dbReference>
<dbReference type="Pfam" id="PF01471">
    <property type="entry name" value="PG_binding_1"/>
    <property type="match status" value="1"/>
</dbReference>
<protein>
    <submittedName>
        <fullName evidence="3">DUF3380 domain-containing protein</fullName>
    </submittedName>
</protein>
<dbReference type="Pfam" id="PF11860">
    <property type="entry name" value="Muramidase"/>
    <property type="match status" value="1"/>
</dbReference>
<evidence type="ECO:0000259" key="2">
    <source>
        <dbReference type="Pfam" id="PF11860"/>
    </source>
</evidence>
<evidence type="ECO:0000259" key="1">
    <source>
        <dbReference type="Pfam" id="PF01471"/>
    </source>
</evidence>
<dbReference type="Gene3D" id="1.10.101.10">
    <property type="entry name" value="PGBD-like superfamily/PGBD"/>
    <property type="match status" value="1"/>
</dbReference>
<comment type="caution">
    <text evidence="3">The sequence shown here is derived from an EMBL/GenBank/DDBJ whole genome shotgun (WGS) entry which is preliminary data.</text>
</comment>
<dbReference type="InterPro" id="IPR036366">
    <property type="entry name" value="PGBDSf"/>
</dbReference>
<gene>
    <name evidence="3" type="ORF">H8E23_14830</name>
</gene>
<reference evidence="3 4" key="1">
    <citation type="submission" date="2020-08" db="EMBL/GenBank/DDBJ databases">
        <title>Bridging the membrane lipid divide: bacteria of the FCB group superphylum have the potential to synthesize archaeal ether lipids.</title>
        <authorList>
            <person name="Villanueva L."/>
            <person name="Von Meijenfeldt F.A.B."/>
            <person name="Westbye A.B."/>
            <person name="Yadav S."/>
            <person name="Hopmans E.C."/>
            <person name="Dutilh B.E."/>
            <person name="Sinninghe Damste J.S."/>
        </authorList>
    </citation>
    <scope>NUCLEOTIDE SEQUENCE [LARGE SCALE GENOMIC DNA]</scope>
    <source>
        <strain evidence="3">NIOZ-UU30</strain>
    </source>
</reference>
<organism evidence="3 4">
    <name type="scientific">Candidatus Desulfatibia profunda</name>
    <dbReference type="NCBI Taxonomy" id="2841695"/>
    <lineage>
        <taxon>Bacteria</taxon>
        <taxon>Pseudomonadati</taxon>
        <taxon>Thermodesulfobacteriota</taxon>
        <taxon>Desulfobacteria</taxon>
        <taxon>Desulfobacterales</taxon>
        <taxon>Desulfobacterales incertae sedis</taxon>
        <taxon>Candidatus Desulfatibia</taxon>
    </lineage>
</organism>
<dbReference type="InterPro" id="IPR002477">
    <property type="entry name" value="Peptidoglycan-bd-like"/>
</dbReference>
<dbReference type="Proteomes" id="UP000603434">
    <property type="component" value="Unassembled WGS sequence"/>
</dbReference>
<feature type="domain" description="Peptidoglycan binding-like" evidence="1">
    <location>
        <begin position="207"/>
        <end position="259"/>
    </location>
</feature>
<dbReference type="AlphaFoldDB" id="A0A8J6NYW2"/>
<sequence>MRTGSVMGRPLDAGDVTSAAKRLGVTEAHVRAVIAVEASGSGFLGKYENDPRLPKILFEAHIFSRETGGQYDGTHPRLSSAKWNRTLYKGGLKEHDRLREAAELESDAAYRSASWGLFQIMGFNHEPAGYPNLWDFVGVQYVSEGLQLQCGINFILSHGLEKYLQIQDWPGFAKGYNGPEYEKNQYHEKLTAAFERFKSGVVERDRETKDLQRALNRAGFNLVLDGTLGSRTEAAIREFQEREGLTVDGIAGPQTRRALGLQ</sequence>